<reference evidence="10 11" key="1">
    <citation type="submission" date="2016-02" db="EMBL/GenBank/DDBJ databases">
        <title>Genome analysis of coral dinoflagellate symbionts highlights evolutionary adaptations to a symbiotic lifestyle.</title>
        <authorList>
            <person name="Aranda M."/>
            <person name="Li Y."/>
            <person name="Liew Y.J."/>
            <person name="Baumgarten S."/>
            <person name="Simakov O."/>
            <person name="Wilson M."/>
            <person name="Piel J."/>
            <person name="Ashoor H."/>
            <person name="Bougouffa S."/>
            <person name="Bajic V.B."/>
            <person name="Ryu T."/>
            <person name="Ravasi T."/>
            <person name="Bayer T."/>
            <person name="Micklem G."/>
            <person name="Kim H."/>
            <person name="Bhak J."/>
            <person name="Lajeunesse T.C."/>
            <person name="Voolstra C.R."/>
        </authorList>
    </citation>
    <scope>NUCLEOTIDE SEQUENCE [LARGE SCALE GENOMIC DNA]</scope>
    <source>
        <strain evidence="10 11">CCMP2467</strain>
    </source>
</reference>
<feature type="transmembrane region" description="Helical" evidence="9">
    <location>
        <begin position="596"/>
        <end position="616"/>
    </location>
</feature>
<feature type="transmembrane region" description="Helical" evidence="9">
    <location>
        <begin position="479"/>
        <end position="501"/>
    </location>
</feature>
<dbReference type="AlphaFoldDB" id="A0A1Q9DBY4"/>
<evidence type="ECO:0000256" key="9">
    <source>
        <dbReference type="SAM" id="Phobius"/>
    </source>
</evidence>
<feature type="transmembrane region" description="Helical" evidence="9">
    <location>
        <begin position="561"/>
        <end position="584"/>
    </location>
</feature>
<dbReference type="Proteomes" id="UP000186817">
    <property type="component" value="Unassembled WGS sequence"/>
</dbReference>
<evidence type="ECO:0000256" key="3">
    <source>
        <dbReference type="ARBA" id="ARBA00022448"/>
    </source>
</evidence>
<keyword evidence="4 9" id="KW-0812">Transmembrane</keyword>
<dbReference type="PANTHER" id="PTHR20772:SF2">
    <property type="entry name" value="PROTEIN FMP42"/>
    <property type="match status" value="1"/>
</dbReference>
<proteinExistence type="inferred from homology"/>
<feature type="transmembrane region" description="Helical" evidence="9">
    <location>
        <begin position="659"/>
        <end position="680"/>
    </location>
</feature>
<comment type="caution">
    <text evidence="10">The sequence shown here is derived from an EMBL/GenBank/DDBJ whole genome shotgun (WGS) entry which is preliminary data.</text>
</comment>
<feature type="transmembrane region" description="Helical" evidence="9">
    <location>
        <begin position="759"/>
        <end position="780"/>
    </location>
</feature>
<feature type="transmembrane region" description="Helical" evidence="9">
    <location>
        <begin position="849"/>
        <end position="868"/>
    </location>
</feature>
<feature type="region of interest" description="Disordered" evidence="8">
    <location>
        <begin position="906"/>
        <end position="925"/>
    </location>
</feature>
<dbReference type="Gene3D" id="1.20.1250.20">
    <property type="entry name" value="MFS general substrate transporter like domains"/>
    <property type="match status" value="1"/>
</dbReference>
<feature type="transmembrane region" description="Helical" evidence="9">
    <location>
        <begin position="719"/>
        <end position="739"/>
    </location>
</feature>
<evidence type="ECO:0000256" key="2">
    <source>
        <dbReference type="ARBA" id="ARBA00006595"/>
    </source>
</evidence>
<dbReference type="OrthoDB" id="72875at2759"/>
<evidence type="ECO:0000256" key="8">
    <source>
        <dbReference type="SAM" id="MobiDB-lite"/>
    </source>
</evidence>
<dbReference type="GO" id="GO:0016020">
    <property type="term" value="C:membrane"/>
    <property type="evidence" value="ECO:0007669"/>
    <property type="project" value="UniProtKB-SubCell"/>
</dbReference>
<keyword evidence="11" id="KW-1185">Reference proteome</keyword>
<comment type="subcellular location">
    <subcellularLocation>
        <location evidence="1">Membrane</location>
        <topology evidence="1">Multi-pass membrane protein</topology>
    </subcellularLocation>
</comment>
<feature type="transmembrane region" description="Helical" evidence="9">
    <location>
        <begin position="812"/>
        <end position="829"/>
    </location>
</feature>
<evidence type="ECO:0000313" key="10">
    <source>
        <dbReference type="EMBL" id="OLP92753.1"/>
    </source>
</evidence>
<evidence type="ECO:0000256" key="5">
    <source>
        <dbReference type="ARBA" id="ARBA00022970"/>
    </source>
</evidence>
<feature type="transmembrane region" description="Helical" evidence="9">
    <location>
        <begin position="880"/>
        <end position="898"/>
    </location>
</feature>
<evidence type="ECO:0000313" key="11">
    <source>
        <dbReference type="Proteomes" id="UP000186817"/>
    </source>
</evidence>
<feature type="transmembrane region" description="Helical" evidence="9">
    <location>
        <begin position="787"/>
        <end position="806"/>
    </location>
</feature>
<dbReference type="GO" id="GO:0006865">
    <property type="term" value="P:amino acid transport"/>
    <property type="evidence" value="ECO:0007669"/>
    <property type="project" value="UniProtKB-KW"/>
</dbReference>
<dbReference type="SUPFAM" id="SSF103473">
    <property type="entry name" value="MFS general substrate transporter"/>
    <property type="match status" value="1"/>
</dbReference>
<dbReference type="InterPro" id="IPR052599">
    <property type="entry name" value="SLC43A_AATransporter"/>
</dbReference>
<keyword evidence="6 9" id="KW-1133">Transmembrane helix</keyword>
<keyword evidence="5" id="KW-0029">Amino-acid transport</keyword>
<dbReference type="CDD" id="cd06174">
    <property type="entry name" value="MFS"/>
    <property type="match status" value="1"/>
</dbReference>
<dbReference type="InterPro" id="IPR036259">
    <property type="entry name" value="MFS_trans_sf"/>
</dbReference>
<accession>A0A1Q9DBY4</accession>
<dbReference type="PANTHER" id="PTHR20772">
    <property type="entry name" value="PROTEIN FMP42"/>
    <property type="match status" value="1"/>
</dbReference>
<evidence type="ECO:0000256" key="6">
    <source>
        <dbReference type="ARBA" id="ARBA00022989"/>
    </source>
</evidence>
<gene>
    <name evidence="10" type="primary">FMP42</name>
    <name evidence="10" type="ORF">AK812_SmicGene25411</name>
</gene>
<name>A0A1Q9DBY4_SYMMI</name>
<feature type="transmembrane region" description="Helical" evidence="9">
    <location>
        <begin position="530"/>
        <end position="549"/>
    </location>
</feature>
<keyword evidence="7 9" id="KW-0472">Membrane</keyword>
<evidence type="ECO:0000256" key="1">
    <source>
        <dbReference type="ARBA" id="ARBA00004141"/>
    </source>
</evidence>
<evidence type="ECO:0000256" key="4">
    <source>
        <dbReference type="ARBA" id="ARBA00022692"/>
    </source>
</evidence>
<evidence type="ECO:0000256" key="7">
    <source>
        <dbReference type="ARBA" id="ARBA00023136"/>
    </source>
</evidence>
<protein>
    <submittedName>
        <fullName evidence="10">Protein FMP42</fullName>
    </submittedName>
</protein>
<organism evidence="10 11">
    <name type="scientific">Symbiodinium microadriaticum</name>
    <name type="common">Dinoflagellate</name>
    <name type="synonym">Zooxanthella microadriatica</name>
    <dbReference type="NCBI Taxonomy" id="2951"/>
    <lineage>
        <taxon>Eukaryota</taxon>
        <taxon>Sar</taxon>
        <taxon>Alveolata</taxon>
        <taxon>Dinophyceae</taxon>
        <taxon>Suessiales</taxon>
        <taxon>Symbiodiniaceae</taxon>
        <taxon>Symbiodinium</taxon>
    </lineage>
</organism>
<sequence>MEIGICWFPFAVNLALLPLRRSDREDDKKRKRETPVLEHWWWDTQTSNDGGAVNDPEMRGFYASCLGQRQTSDRRRARQLHPFRRSEVSVQREDGEEICAIGSLPAKVRGRNWLLGLVRLAPAVSLAAGIHSIRVWIGSAADNDQIFVTSYCRLVALGLLILRAQRGAALWTGALLAARWTEFLQAWVPGLSVVSSPPWIGSSALLALHSSVPPAAQILCVLLRPSMSAVVLLSTFVCSFTSVLGGGSFNLVSATYAYGIEVKHKLNISNIKRVQRIDATSLRIRTSNVRRLEWVGASLFNLSNCRKGTSQTQPKILLDGQSLQWQDVKADDKVELCLRDRTWGPCTALARAERSGEDFGPIRQIFARGVCGIFGSEAQEENALRFLANMLLMTGHSSLPVFRDDEVLQQDGQLAPPTICEGLIVVGTPETNRALVVLLQDNHGVDRWSVLTPLDDRSHVRTMARQASLSPARARAHKFMVIMSLTTVFLFSGTVFGWGAFSEMLQAEGYYDYLCTHPDPAKPCTKQLQALNNAFTLATTAVSLVAYLNGWLVDSLGPTKVTIIAGILASVGLMGIALTKAGSWSKQEAEGGHFDIFLWSTVLTAVGGSMTMFIGYQAPFIVPSSFTLLIEVNSCLFDAGTIIFPLLKVLYDLGVPFSAFFWAYTVLGFICYSLFSISWGMNQKELDEIRAAAGGDEHEGPEHNRPLEQRSFMSQLRSFEFVSIFIYSIIMVPRANMYMGTFSMINRKIAEGEGTMSSLNFVNTITGFVIPFGFVAVPLIELCMHRLGTLWTVQLTTLIGVVYNLLQLVPSLHLQLVSVVIFAAWRAFLYSTISAFNGEIFGVKTMGRIMGLCFVFSGLTNMATGPLVNAAVDSGDFTRLLIEDLVITIPLPILFYVLQRRRQGGGAREPLAPETPVSRAVSHANSRRKSIIDPLGAMSMTRARSIPVFAQDLEEEINAGVTNGPAGSSLAEIS</sequence>
<keyword evidence="3" id="KW-0813">Transport</keyword>
<dbReference type="EMBL" id="LSRX01000608">
    <property type="protein sequence ID" value="OLP92753.1"/>
    <property type="molecule type" value="Genomic_DNA"/>
</dbReference>
<comment type="similarity">
    <text evidence="2">Belongs to the SLC43A transporter (TC 2.A.1.44) family.</text>
</comment>